<dbReference type="Proteomes" id="UP000321225">
    <property type="component" value="Unassembled WGS sequence"/>
</dbReference>
<organism evidence="3 4">
    <name type="scientific">Microbacterium aerolatum</name>
    <dbReference type="NCBI Taxonomy" id="153731"/>
    <lineage>
        <taxon>Bacteria</taxon>
        <taxon>Bacillati</taxon>
        <taxon>Actinomycetota</taxon>
        <taxon>Actinomycetes</taxon>
        <taxon>Micrococcales</taxon>
        <taxon>Microbacteriaceae</taxon>
        <taxon>Microbacterium</taxon>
    </lineage>
</organism>
<dbReference type="OrthoDB" id="2086631at2"/>
<feature type="region of interest" description="Disordered" evidence="1">
    <location>
        <begin position="32"/>
        <end position="87"/>
    </location>
</feature>
<accession>A0A511AFR3</accession>
<dbReference type="AlphaFoldDB" id="A0A511AFR3"/>
<feature type="domain" description="TNT" evidence="2">
    <location>
        <begin position="109"/>
        <end position="155"/>
    </location>
</feature>
<sequence length="233" mass="25745">MGIGDSVIRPLKNALDGMPIHVRQLGEMIRQHRAQQRRNQGGVNDIDHFDGGPDAPTRPRTRRPDDDALVPRPECLDENGDIDWSKAPENGFVLDADGNPIMQDHVPNAGDRFDRYGDPGGRYVSPVPEDGPFSYDSRSLPYHENPNSYHEYEWRHSPADVESVYNQLDDATRTAVDDTLAKYDLDLSDLTSVSRGEAAPIPDWGTAGGATQDLLPVSVDLLDKMGMIGEVGR</sequence>
<evidence type="ECO:0000259" key="2">
    <source>
        <dbReference type="Pfam" id="PF14021"/>
    </source>
</evidence>
<comment type="caution">
    <text evidence="3">The sequence shown here is derived from an EMBL/GenBank/DDBJ whole genome shotgun (WGS) entry which is preliminary data.</text>
</comment>
<reference evidence="3 4" key="1">
    <citation type="submission" date="2019-07" db="EMBL/GenBank/DDBJ databases">
        <title>Whole genome shotgun sequence of Microbacterium aerolatum NBRC 103071.</title>
        <authorList>
            <person name="Hosoyama A."/>
            <person name="Uohara A."/>
            <person name="Ohji S."/>
            <person name="Ichikawa N."/>
        </authorList>
    </citation>
    <scope>NUCLEOTIDE SEQUENCE [LARGE SCALE GENOMIC DNA]</scope>
    <source>
        <strain evidence="3 4">NBRC 103071</strain>
    </source>
</reference>
<name>A0A511AFR3_9MICO</name>
<evidence type="ECO:0000313" key="4">
    <source>
        <dbReference type="Proteomes" id="UP000321225"/>
    </source>
</evidence>
<dbReference type="Pfam" id="PF14021">
    <property type="entry name" value="TNT"/>
    <property type="match status" value="1"/>
</dbReference>
<gene>
    <name evidence="3" type="ORF">MAE01_06870</name>
</gene>
<proteinExistence type="predicted"/>
<evidence type="ECO:0000313" key="3">
    <source>
        <dbReference type="EMBL" id="GEK85511.1"/>
    </source>
</evidence>
<evidence type="ECO:0000256" key="1">
    <source>
        <dbReference type="SAM" id="MobiDB-lite"/>
    </source>
</evidence>
<protein>
    <recommendedName>
        <fullName evidence="2">TNT domain-containing protein</fullName>
    </recommendedName>
</protein>
<dbReference type="GO" id="GO:0050135">
    <property type="term" value="F:NADP+ nucleosidase activity"/>
    <property type="evidence" value="ECO:0007669"/>
    <property type="project" value="InterPro"/>
</dbReference>
<keyword evidence="4" id="KW-1185">Reference proteome</keyword>
<dbReference type="EMBL" id="BJUW01000002">
    <property type="protein sequence ID" value="GEK85511.1"/>
    <property type="molecule type" value="Genomic_DNA"/>
</dbReference>
<dbReference type="InterPro" id="IPR025331">
    <property type="entry name" value="TNT"/>
</dbReference>
<dbReference type="RefSeq" id="WP_147038146.1">
    <property type="nucleotide sequence ID" value="NZ_BJUW01000002.1"/>
</dbReference>